<comment type="similarity">
    <text evidence="1">Belongs to the LysR transcriptional regulatory family.</text>
</comment>
<keyword evidence="4" id="KW-0804">Transcription</keyword>
<dbReference type="InterPro" id="IPR036390">
    <property type="entry name" value="WH_DNA-bd_sf"/>
</dbReference>
<organism evidence="6 7">
    <name type="scientific">Rhizobium aouanii</name>
    <dbReference type="NCBI Taxonomy" id="3118145"/>
    <lineage>
        <taxon>Bacteria</taxon>
        <taxon>Pseudomonadati</taxon>
        <taxon>Pseudomonadota</taxon>
        <taxon>Alphaproteobacteria</taxon>
        <taxon>Hyphomicrobiales</taxon>
        <taxon>Rhizobiaceae</taxon>
        <taxon>Rhizobium/Agrobacterium group</taxon>
        <taxon>Rhizobium</taxon>
    </lineage>
</organism>
<dbReference type="PRINTS" id="PR00039">
    <property type="entry name" value="HTHLYSR"/>
</dbReference>
<dbReference type="PANTHER" id="PTHR30537:SF1">
    <property type="entry name" value="HTH-TYPE TRANSCRIPTIONAL REGULATOR PGRR"/>
    <property type="match status" value="1"/>
</dbReference>
<sequence length="297" mass="32977">MANRSYNDLAVFVAVAREGSFTKAAAKLGVSQSALSQTIKNLEERLGLRLLARTSRNLSATDAGERLLMSLGSHFEEIDAELEALIQLSERPAGRIAITTSQHAADTILWPVLQKFLLDYPEINIEVIVDSVMVDVIAERFDAGVRLGEQVEKDMIAMRIGPDLRMAVVGSPAYFARYGEPQHPDDLTRHKCINIRMPTSKAINAWEFEKDGKAVKVRVDGQVVFNSGSLRMNAALAGVGLSYMLEDHAQAYLGDGRLIRVLTDWCPPFPGYHLYYPSRKQHSAAFALLLDALRYRT</sequence>
<gene>
    <name evidence="6" type="ORF">V8Q02_24805</name>
</gene>
<dbReference type="Pfam" id="PF00126">
    <property type="entry name" value="HTH_1"/>
    <property type="match status" value="1"/>
</dbReference>
<dbReference type="PROSITE" id="PS50931">
    <property type="entry name" value="HTH_LYSR"/>
    <property type="match status" value="1"/>
</dbReference>
<dbReference type="InterPro" id="IPR036388">
    <property type="entry name" value="WH-like_DNA-bd_sf"/>
</dbReference>
<comment type="caution">
    <text evidence="6">The sequence shown here is derived from an EMBL/GenBank/DDBJ whole genome shotgun (WGS) entry which is preliminary data.</text>
</comment>
<evidence type="ECO:0000256" key="2">
    <source>
        <dbReference type="ARBA" id="ARBA00023015"/>
    </source>
</evidence>
<dbReference type="InterPro" id="IPR058163">
    <property type="entry name" value="LysR-type_TF_proteobact-type"/>
</dbReference>
<dbReference type="InterPro" id="IPR005119">
    <property type="entry name" value="LysR_subst-bd"/>
</dbReference>
<dbReference type="Gene3D" id="1.10.10.10">
    <property type="entry name" value="Winged helix-like DNA-binding domain superfamily/Winged helix DNA-binding domain"/>
    <property type="match status" value="1"/>
</dbReference>
<proteinExistence type="inferred from homology"/>
<keyword evidence="2" id="KW-0805">Transcription regulation</keyword>
<dbReference type="PANTHER" id="PTHR30537">
    <property type="entry name" value="HTH-TYPE TRANSCRIPTIONAL REGULATOR"/>
    <property type="match status" value="1"/>
</dbReference>
<evidence type="ECO:0000313" key="6">
    <source>
        <dbReference type="EMBL" id="MEI1251190.1"/>
    </source>
</evidence>
<dbReference type="Proteomes" id="UP001531129">
    <property type="component" value="Unassembled WGS sequence"/>
</dbReference>
<dbReference type="SUPFAM" id="SSF53850">
    <property type="entry name" value="Periplasmic binding protein-like II"/>
    <property type="match status" value="1"/>
</dbReference>
<dbReference type="CDD" id="cd08474">
    <property type="entry name" value="PBP2_CrgA_like_5"/>
    <property type="match status" value="1"/>
</dbReference>
<dbReference type="SUPFAM" id="SSF46785">
    <property type="entry name" value="Winged helix' DNA-binding domain"/>
    <property type="match status" value="1"/>
</dbReference>
<dbReference type="Gene3D" id="3.40.190.290">
    <property type="match status" value="1"/>
</dbReference>
<keyword evidence="3" id="KW-0238">DNA-binding</keyword>
<evidence type="ECO:0000259" key="5">
    <source>
        <dbReference type="PROSITE" id="PS50931"/>
    </source>
</evidence>
<name>A0ABU8CQV5_9HYPH</name>
<dbReference type="InterPro" id="IPR000847">
    <property type="entry name" value="LysR_HTH_N"/>
</dbReference>
<evidence type="ECO:0000313" key="7">
    <source>
        <dbReference type="Proteomes" id="UP001531129"/>
    </source>
</evidence>
<reference evidence="6 7" key="1">
    <citation type="submission" date="2024-01" db="EMBL/GenBank/DDBJ databases">
        <title>Draft genome sequences of three bacterial strains isolated from Acacia saligna represent a potential new species within the genus Rhizobium.</title>
        <authorList>
            <person name="Tambong J.T."/>
            <person name="Mnasri B."/>
        </authorList>
    </citation>
    <scope>NUCLEOTIDE SEQUENCE [LARGE SCALE GENOMIC DNA]</scope>
    <source>
        <strain evidence="6 7">1AS12I</strain>
    </source>
</reference>
<feature type="domain" description="HTH lysR-type" evidence="5">
    <location>
        <begin position="4"/>
        <end position="61"/>
    </location>
</feature>
<evidence type="ECO:0000256" key="1">
    <source>
        <dbReference type="ARBA" id="ARBA00009437"/>
    </source>
</evidence>
<evidence type="ECO:0000256" key="4">
    <source>
        <dbReference type="ARBA" id="ARBA00023163"/>
    </source>
</evidence>
<dbReference type="EMBL" id="JBAMYC010000015">
    <property type="protein sequence ID" value="MEI1251190.1"/>
    <property type="molecule type" value="Genomic_DNA"/>
</dbReference>
<dbReference type="Pfam" id="PF03466">
    <property type="entry name" value="LysR_substrate"/>
    <property type="match status" value="1"/>
</dbReference>
<keyword evidence="7" id="KW-1185">Reference proteome</keyword>
<evidence type="ECO:0000256" key="3">
    <source>
        <dbReference type="ARBA" id="ARBA00023125"/>
    </source>
</evidence>
<dbReference type="RefSeq" id="WP_335914627.1">
    <property type="nucleotide sequence ID" value="NZ_JBAMYB010000015.1"/>
</dbReference>
<protein>
    <submittedName>
        <fullName evidence="6">LysR family transcriptional regulator</fullName>
    </submittedName>
</protein>
<accession>A0ABU8CQV5</accession>